<dbReference type="PANTHER" id="PTHR12393">
    <property type="entry name" value="SPHINGOMYELIN PHOSPHODIESTERASE RELATED"/>
    <property type="match status" value="1"/>
</dbReference>
<name>A0A150G359_GONPE</name>
<dbReference type="GO" id="GO:0046513">
    <property type="term" value="P:ceramide biosynthetic process"/>
    <property type="evidence" value="ECO:0007669"/>
    <property type="project" value="TreeGrafter"/>
</dbReference>
<reference evidence="2" key="1">
    <citation type="journal article" date="2016" name="Nat. Commun.">
        <title>The Gonium pectorale genome demonstrates co-option of cell cycle regulation during the evolution of multicellularity.</title>
        <authorList>
            <person name="Hanschen E.R."/>
            <person name="Marriage T.N."/>
            <person name="Ferris P.J."/>
            <person name="Hamaji T."/>
            <person name="Toyoda A."/>
            <person name="Fujiyama A."/>
            <person name="Neme R."/>
            <person name="Noguchi H."/>
            <person name="Minakuchi Y."/>
            <person name="Suzuki M."/>
            <person name="Kawai-Toyooka H."/>
            <person name="Smith D.R."/>
            <person name="Sparks H."/>
            <person name="Anderson J."/>
            <person name="Bakaric R."/>
            <person name="Luria V."/>
            <person name="Karger A."/>
            <person name="Kirschner M.W."/>
            <person name="Durand P.M."/>
            <person name="Michod R.E."/>
            <person name="Nozaki H."/>
            <person name="Olson B.J."/>
        </authorList>
    </citation>
    <scope>NUCLEOTIDE SEQUENCE [LARGE SCALE GENOMIC DNA]</scope>
    <source>
        <strain evidence="2">NIES-2863</strain>
    </source>
</reference>
<dbReference type="GO" id="GO:0004620">
    <property type="term" value="F:phospholipase activity"/>
    <property type="evidence" value="ECO:0007669"/>
    <property type="project" value="TreeGrafter"/>
</dbReference>
<evidence type="ECO:0000313" key="2">
    <source>
        <dbReference type="Proteomes" id="UP000075714"/>
    </source>
</evidence>
<gene>
    <name evidence="1" type="ORF">GPECTOR_81g200</name>
</gene>
<protein>
    <recommendedName>
        <fullName evidence="3">Ankyrin repeat domain-containing protein</fullName>
    </recommendedName>
</protein>
<dbReference type="Gene3D" id="1.20.120.660">
    <property type="entry name" value="IL-4 antagonist (De novo design) like domain"/>
    <property type="match status" value="1"/>
</dbReference>
<dbReference type="InterPro" id="IPR036770">
    <property type="entry name" value="Ankyrin_rpt-contain_sf"/>
</dbReference>
<dbReference type="OrthoDB" id="549761at2759"/>
<dbReference type="PANTHER" id="PTHR12393:SF6">
    <property type="entry name" value="SPHINGOMYELIN PHOSPHODIESTERASE 2"/>
    <property type="match status" value="1"/>
</dbReference>
<dbReference type="GO" id="GO:0030149">
    <property type="term" value="P:sphingolipid catabolic process"/>
    <property type="evidence" value="ECO:0007669"/>
    <property type="project" value="TreeGrafter"/>
</dbReference>
<comment type="caution">
    <text evidence="1">The sequence shown here is derived from an EMBL/GenBank/DDBJ whole genome shotgun (WGS) entry which is preliminary data.</text>
</comment>
<dbReference type="SUPFAM" id="SSF48403">
    <property type="entry name" value="Ankyrin repeat"/>
    <property type="match status" value="1"/>
</dbReference>
<dbReference type="GO" id="GO:0016020">
    <property type="term" value="C:membrane"/>
    <property type="evidence" value="ECO:0007669"/>
    <property type="project" value="TreeGrafter"/>
</dbReference>
<organism evidence="1 2">
    <name type="scientific">Gonium pectorale</name>
    <name type="common">Green alga</name>
    <dbReference type="NCBI Taxonomy" id="33097"/>
    <lineage>
        <taxon>Eukaryota</taxon>
        <taxon>Viridiplantae</taxon>
        <taxon>Chlorophyta</taxon>
        <taxon>core chlorophytes</taxon>
        <taxon>Chlorophyceae</taxon>
        <taxon>CS clade</taxon>
        <taxon>Chlamydomonadales</taxon>
        <taxon>Volvocaceae</taxon>
        <taxon>Gonium</taxon>
    </lineage>
</organism>
<dbReference type="EMBL" id="LSYV01000082">
    <property type="protein sequence ID" value="KXZ43750.1"/>
    <property type="molecule type" value="Genomic_DNA"/>
</dbReference>
<sequence>MILCVAAPPLPNIWLPELVERFASFLHHNDVMCTLRVVDKATAEQFRGRPEFPCLVRLSQPVPPHMFARRCADPGAMRDLSLGQRTQLLRLTAASGVVANLEVAMEAVGFVPDANQLSEVLKAAAAAGHVDAVRHLVWAGRQLGTGYASGTGHALGAAVKAGHMAVCEALVSSCAGQRLWGVEHVAAALQAGRPELADWLLQRWPEGPIGPGDSLAPLNYGSSKLLEAAAEGCNLATLRSLHLRYHGVHLPQSDPSGVLSSAAGSPTADWQAKVRWAESQLPPGVSTGPDACAAAVACPDAELRLAWLLRHGYSANEKAAYAALCAGNAAALELLLARGLRPGRRAIEQATCLGRLEALKKLHEHGCPLVADDVSSAAAEHGHLPVLVWAVEELGALLQDRQLAEAAAKKCDMEALQWLWQRGCPLNAYKVALAAAEGGNLPVLVWAVEELGAQPTSKAFMEMAASSGCVKLMAWLREHGCPWDENLFRRTASAGCEAALEWLVERGCPMPTDGGPYVAAARNNDLATLSCLARLGCPWGPASGAGAVFETCIHSWRPLPVLRCLFELGCPVTAEDCFRLAPQASAEVHRWLVALARAETARWREWQQQQERLVPEEQRKRQREE</sequence>
<dbReference type="Proteomes" id="UP000075714">
    <property type="component" value="Unassembled WGS sequence"/>
</dbReference>
<accession>A0A150G359</accession>
<dbReference type="Gene3D" id="1.25.40.20">
    <property type="entry name" value="Ankyrin repeat-containing domain"/>
    <property type="match status" value="2"/>
</dbReference>
<dbReference type="AlphaFoldDB" id="A0A150G359"/>
<proteinExistence type="predicted"/>
<dbReference type="GO" id="GO:0071944">
    <property type="term" value="C:cell periphery"/>
    <property type="evidence" value="ECO:0007669"/>
    <property type="project" value="TreeGrafter"/>
</dbReference>
<dbReference type="GO" id="GO:0005783">
    <property type="term" value="C:endoplasmic reticulum"/>
    <property type="evidence" value="ECO:0007669"/>
    <property type="project" value="TreeGrafter"/>
</dbReference>
<keyword evidence="2" id="KW-1185">Reference proteome</keyword>
<evidence type="ECO:0000313" key="1">
    <source>
        <dbReference type="EMBL" id="KXZ43750.1"/>
    </source>
</evidence>
<evidence type="ECO:0008006" key="3">
    <source>
        <dbReference type="Google" id="ProtNLM"/>
    </source>
</evidence>